<accession>A0A7R7XMZ9</accession>
<dbReference type="GO" id="GO:0005869">
    <property type="term" value="C:dynactin complex"/>
    <property type="evidence" value="ECO:0007669"/>
    <property type="project" value="InterPro"/>
</dbReference>
<evidence type="ECO:0000256" key="5">
    <source>
        <dbReference type="ARBA" id="ARBA00023212"/>
    </source>
</evidence>
<dbReference type="EMBL" id="AP024446">
    <property type="protein sequence ID" value="BCS24405.1"/>
    <property type="molecule type" value="Genomic_DNA"/>
</dbReference>
<reference evidence="8" key="2">
    <citation type="submission" date="2021-02" db="EMBL/GenBank/DDBJ databases">
        <title>Aspergillus puulaauensis MK2 genome sequence.</title>
        <authorList>
            <person name="Futagami T."/>
            <person name="Mori K."/>
            <person name="Kadooka C."/>
            <person name="Tanaka T."/>
        </authorList>
    </citation>
    <scope>NUCLEOTIDE SEQUENCE</scope>
    <source>
        <strain evidence="8">MK2</strain>
    </source>
</reference>
<feature type="compositionally biased region" description="Low complexity" evidence="7">
    <location>
        <begin position="31"/>
        <end position="44"/>
    </location>
</feature>
<proteinExistence type="inferred from homology"/>
<comment type="similarity">
    <text evidence="2">Belongs to the dynactin subunits 5/6 family. Dynactin subunit 6 subfamily.</text>
</comment>
<dbReference type="OrthoDB" id="2355at2759"/>
<dbReference type="PANTHER" id="PTHR13072:SF0">
    <property type="entry name" value="DYNACTIN SUBUNIT 6"/>
    <property type="match status" value="1"/>
</dbReference>
<keyword evidence="4" id="KW-0963">Cytoplasm</keyword>
<reference evidence="8" key="1">
    <citation type="submission" date="2021-01" db="EMBL/GenBank/DDBJ databases">
        <authorList>
            <consortium name="Aspergillus puulaauensis MK2 genome sequencing consortium"/>
            <person name="Kazuki M."/>
            <person name="Futagami T."/>
        </authorList>
    </citation>
    <scope>NUCLEOTIDE SEQUENCE</scope>
    <source>
        <strain evidence="8">MK2</strain>
    </source>
</reference>
<dbReference type="Gene3D" id="2.160.10.10">
    <property type="entry name" value="Hexapeptide repeat proteins"/>
    <property type="match status" value="1"/>
</dbReference>
<feature type="region of interest" description="Disordered" evidence="7">
    <location>
        <begin position="109"/>
        <end position="131"/>
    </location>
</feature>
<dbReference type="GO" id="GO:0007052">
    <property type="term" value="P:mitotic spindle organization"/>
    <property type="evidence" value="ECO:0007669"/>
    <property type="project" value="TreeGrafter"/>
</dbReference>
<evidence type="ECO:0000256" key="3">
    <source>
        <dbReference type="ARBA" id="ARBA00016573"/>
    </source>
</evidence>
<dbReference type="GeneID" id="64974410"/>
<dbReference type="RefSeq" id="XP_041556599.1">
    <property type="nucleotide sequence ID" value="XM_041703967.1"/>
</dbReference>
<evidence type="ECO:0000256" key="7">
    <source>
        <dbReference type="SAM" id="MobiDB-lite"/>
    </source>
</evidence>
<comment type="subcellular location">
    <subcellularLocation>
        <location evidence="1">Cytoplasm</location>
        <location evidence="1">Cytoskeleton</location>
    </subcellularLocation>
</comment>
<evidence type="ECO:0000256" key="4">
    <source>
        <dbReference type="ARBA" id="ARBA00022490"/>
    </source>
</evidence>
<dbReference type="InterPro" id="IPR027777">
    <property type="entry name" value="DCTN6"/>
</dbReference>
<evidence type="ECO:0000313" key="9">
    <source>
        <dbReference type="Proteomes" id="UP000654913"/>
    </source>
</evidence>
<dbReference type="AlphaFoldDB" id="A0A7R7XMZ9"/>
<keyword evidence="5" id="KW-0206">Cytoskeleton</keyword>
<feature type="compositionally biased region" description="Polar residues" evidence="7">
    <location>
        <begin position="55"/>
        <end position="65"/>
    </location>
</feature>
<dbReference type="SUPFAM" id="SSF51161">
    <property type="entry name" value="Trimeric LpxA-like enzymes"/>
    <property type="match status" value="1"/>
</dbReference>
<keyword evidence="9" id="KW-1185">Reference proteome</keyword>
<evidence type="ECO:0000256" key="1">
    <source>
        <dbReference type="ARBA" id="ARBA00004245"/>
    </source>
</evidence>
<protein>
    <recommendedName>
        <fullName evidence="3">Dynactin subunit 6</fullName>
    </recommendedName>
</protein>
<dbReference type="PANTHER" id="PTHR13072">
    <property type="entry name" value="DYNACTIN 6"/>
    <property type="match status" value="1"/>
</dbReference>
<dbReference type="GO" id="GO:0070840">
    <property type="term" value="F:dynein complex binding"/>
    <property type="evidence" value="ECO:0007669"/>
    <property type="project" value="TreeGrafter"/>
</dbReference>
<organism evidence="8 9">
    <name type="scientific">Aspergillus puulaauensis</name>
    <dbReference type="NCBI Taxonomy" id="1220207"/>
    <lineage>
        <taxon>Eukaryota</taxon>
        <taxon>Fungi</taxon>
        <taxon>Dikarya</taxon>
        <taxon>Ascomycota</taxon>
        <taxon>Pezizomycotina</taxon>
        <taxon>Eurotiomycetes</taxon>
        <taxon>Eurotiomycetidae</taxon>
        <taxon>Eurotiales</taxon>
        <taxon>Aspergillaceae</taxon>
        <taxon>Aspergillus</taxon>
    </lineage>
</organism>
<comment type="function">
    <text evidence="6">Part of the dynactin complex that activates the molecular motor dynein for ultra-processive transport along microtubules.</text>
</comment>
<sequence length="266" mass="27739">MDPRQSQPQPQPRQPPSSSQHLRPPPHHRPSAAPSPSSSTQSSPTPRPPAAQITAHPTSTISDSANFVGPYTVSIGKGTIIHPRTRICATEGPVRIGDGCIIAEKTVIGALPGPSTPSSPKLGGGESGDSAEEQAIVISSNVTVGVQVTVQPGARLHSGVVVDNQAFVGRGADVGAHSKICARYELVDGARVKEWVVVWGAGKGAGVKKRVKTQKKVVSPFGLGGGEGKGQDGVLEGRVIEDARMVAMKREREALSRFIVGVKRKS</sequence>
<evidence type="ECO:0000313" key="8">
    <source>
        <dbReference type="EMBL" id="BCS24405.1"/>
    </source>
</evidence>
<evidence type="ECO:0000256" key="6">
    <source>
        <dbReference type="ARBA" id="ARBA00034687"/>
    </source>
</evidence>
<evidence type="ECO:0000256" key="2">
    <source>
        <dbReference type="ARBA" id="ARBA00007719"/>
    </source>
</evidence>
<dbReference type="KEGG" id="apuu:APUU_40849A"/>
<dbReference type="Proteomes" id="UP000654913">
    <property type="component" value="Chromosome 4"/>
</dbReference>
<gene>
    <name evidence="8" type="ORF">APUU_40849A</name>
</gene>
<feature type="region of interest" description="Disordered" evidence="7">
    <location>
        <begin position="1"/>
        <end position="66"/>
    </location>
</feature>
<dbReference type="InterPro" id="IPR011004">
    <property type="entry name" value="Trimer_LpxA-like_sf"/>
</dbReference>
<name>A0A7R7XMZ9_9EURO</name>